<dbReference type="Proteomes" id="UP000543642">
    <property type="component" value="Unassembled WGS sequence"/>
</dbReference>
<keyword evidence="1" id="KW-0812">Transmembrane</keyword>
<feature type="transmembrane region" description="Helical" evidence="1">
    <location>
        <begin position="63"/>
        <end position="81"/>
    </location>
</feature>
<gene>
    <name evidence="2" type="ORF">HNP82_003062</name>
</gene>
<comment type="caution">
    <text evidence="2">The sequence shown here is derived from an EMBL/GenBank/DDBJ whole genome shotgun (WGS) entry which is preliminary data.</text>
</comment>
<dbReference type="EMBL" id="JACHFW010000016">
    <property type="protein sequence ID" value="MBB5265911.1"/>
    <property type="molecule type" value="Genomic_DNA"/>
</dbReference>
<keyword evidence="1" id="KW-1133">Transmembrane helix</keyword>
<dbReference type="RefSeq" id="WP_183776089.1">
    <property type="nucleotide sequence ID" value="NZ_CAWVEG010000139.1"/>
</dbReference>
<evidence type="ECO:0000313" key="3">
    <source>
        <dbReference type="Proteomes" id="UP000543642"/>
    </source>
</evidence>
<evidence type="ECO:0000313" key="2">
    <source>
        <dbReference type="EMBL" id="MBB5265911.1"/>
    </source>
</evidence>
<keyword evidence="1" id="KW-0472">Membrane</keyword>
<evidence type="ECO:0000256" key="1">
    <source>
        <dbReference type="SAM" id="Phobius"/>
    </source>
</evidence>
<name>A0A7W8HCE1_9FIRM</name>
<reference evidence="2 3" key="1">
    <citation type="submission" date="2020-08" db="EMBL/GenBank/DDBJ databases">
        <title>Genomic Encyclopedia of Type Strains, Phase IV (KMG-IV): sequencing the most valuable type-strain genomes for metagenomic binning, comparative biology and taxonomic classification.</title>
        <authorList>
            <person name="Goeker M."/>
        </authorList>
    </citation>
    <scope>NUCLEOTIDE SEQUENCE [LARGE SCALE GENOMIC DNA]</scope>
    <source>
        <strain evidence="2 3">DSM 106146</strain>
    </source>
</reference>
<dbReference type="Pfam" id="PF03956">
    <property type="entry name" value="Lys_export"/>
    <property type="match status" value="1"/>
</dbReference>
<protein>
    <submittedName>
        <fullName evidence="2">Uncharacterized membrane protein YbjE (DUF340 family)</fullName>
    </submittedName>
</protein>
<feature type="transmembrane region" description="Helical" evidence="1">
    <location>
        <begin position="25"/>
        <end position="43"/>
    </location>
</feature>
<accession>A0A7W8HCE1</accession>
<organism evidence="2 3">
    <name type="scientific">Catenibacillus scindens</name>
    <dbReference type="NCBI Taxonomy" id="673271"/>
    <lineage>
        <taxon>Bacteria</taxon>
        <taxon>Bacillati</taxon>
        <taxon>Bacillota</taxon>
        <taxon>Clostridia</taxon>
        <taxon>Lachnospirales</taxon>
        <taxon>Lachnospiraceae</taxon>
        <taxon>Catenibacillus</taxon>
    </lineage>
</organism>
<sequence length="91" mass="10033">MLVEVIMFAGVILGYFWQPKKLSKIIGKLQLICTALLIFSMGVSLGSRDDFFSDLSQLGLESLIFAVIPGIFSVIAVFVLTKKFMKNGKEA</sequence>
<proteinExistence type="predicted"/>
<dbReference type="AlphaFoldDB" id="A0A7W8HCE1"/>
<dbReference type="GO" id="GO:0015661">
    <property type="term" value="F:L-lysine efflux transmembrane transporter activity"/>
    <property type="evidence" value="ECO:0007669"/>
    <property type="project" value="InterPro"/>
</dbReference>
<keyword evidence="3" id="KW-1185">Reference proteome</keyword>
<dbReference type="InterPro" id="IPR005642">
    <property type="entry name" value="LysO"/>
</dbReference>